<dbReference type="Pfam" id="PF13990">
    <property type="entry name" value="YjcZ"/>
    <property type="match status" value="1"/>
</dbReference>
<accession>A0AAP5I633</accession>
<proteinExistence type="predicted"/>
<dbReference type="InterPro" id="IPR025599">
    <property type="entry name" value="YjcZ"/>
</dbReference>
<sequence length="325" mass="37351">MINLEELQRKVPVVGDKVLLDLVNGVQVNRDIIRYRKNRGFFGRLLDELGGSDRQRQILLDGNLIAGQKALCDWILELTDSLRISQVALEFTQQSLLEVRSAMRRKKSDVQTLGQTFDYLTKQVDSKLNILEARIYNLEIENSARRDFEQIITAWLARQTYTGLPWLIQIILLIREVFSSSVALYELTVGDNREFRQLLANKIIAESKQMPANFFALYELLDKTYELMVDKEKELELATGLLEVRSIPQQRLLSTPYLFTIGTTLELASLPERIRPTKPAECAIELCRDQIEVISYTTDINELVPNLIEETANDCLSILSRRTNL</sequence>
<dbReference type="Proteomes" id="UP000667802">
    <property type="component" value="Unassembled WGS sequence"/>
</dbReference>
<dbReference type="AlphaFoldDB" id="A0AAP5I633"/>
<evidence type="ECO:0000313" key="1">
    <source>
        <dbReference type="EMBL" id="MDR9895409.1"/>
    </source>
</evidence>
<name>A0AAP5I633_9CYAN</name>
<dbReference type="RefSeq" id="WP_208343947.1">
    <property type="nucleotide sequence ID" value="NZ_CAWQFN010000422.1"/>
</dbReference>
<protein>
    <submittedName>
        <fullName evidence="1">YjcZ-like family protein</fullName>
    </submittedName>
</protein>
<organism evidence="1 2">
    <name type="scientific">Aetokthonos hydrillicola Thurmond2011</name>
    <dbReference type="NCBI Taxonomy" id="2712845"/>
    <lineage>
        <taxon>Bacteria</taxon>
        <taxon>Bacillati</taxon>
        <taxon>Cyanobacteriota</taxon>
        <taxon>Cyanophyceae</taxon>
        <taxon>Nostocales</taxon>
        <taxon>Hapalosiphonaceae</taxon>
        <taxon>Aetokthonos</taxon>
    </lineage>
</organism>
<gene>
    <name evidence="1" type="ORF">G7B40_012640</name>
</gene>
<comment type="caution">
    <text evidence="1">The sequence shown here is derived from an EMBL/GenBank/DDBJ whole genome shotgun (WGS) entry which is preliminary data.</text>
</comment>
<keyword evidence="2" id="KW-1185">Reference proteome</keyword>
<dbReference type="EMBL" id="JAALHA020000004">
    <property type="protein sequence ID" value="MDR9895409.1"/>
    <property type="molecule type" value="Genomic_DNA"/>
</dbReference>
<evidence type="ECO:0000313" key="2">
    <source>
        <dbReference type="Proteomes" id="UP000667802"/>
    </source>
</evidence>
<reference evidence="2" key="1">
    <citation type="journal article" date="2021" name="Science">
        <title>Hunting the eagle killer: A cyanobacterial neurotoxin causes vacuolar myelinopathy.</title>
        <authorList>
            <person name="Breinlinger S."/>
            <person name="Phillips T.J."/>
            <person name="Haram B.N."/>
            <person name="Mares J."/>
            <person name="Martinez Yerena J.A."/>
            <person name="Hrouzek P."/>
            <person name="Sobotka R."/>
            <person name="Henderson W.M."/>
            <person name="Schmieder P."/>
            <person name="Williams S.M."/>
            <person name="Lauderdale J.D."/>
            <person name="Wilde H.D."/>
            <person name="Gerrin W."/>
            <person name="Kust A."/>
            <person name="Washington J.W."/>
            <person name="Wagner C."/>
            <person name="Geier B."/>
            <person name="Liebeke M."/>
            <person name="Enke H."/>
            <person name="Niedermeyer T.H.J."/>
            <person name="Wilde S.B."/>
        </authorList>
    </citation>
    <scope>NUCLEOTIDE SEQUENCE [LARGE SCALE GENOMIC DNA]</scope>
    <source>
        <strain evidence="2">Thurmond2011</strain>
    </source>
</reference>